<dbReference type="PANTHER" id="PTHR42760">
    <property type="entry name" value="SHORT-CHAIN DEHYDROGENASES/REDUCTASES FAMILY MEMBER"/>
    <property type="match status" value="1"/>
</dbReference>
<dbReference type="PRINTS" id="PR00081">
    <property type="entry name" value="GDHRDH"/>
</dbReference>
<comment type="catalytic activity">
    <reaction evidence="2">
        <text>2,5-dichlorocyclohexa-2,5-dien-1,4-diol + NAD(+) = 2,5-dichlorohydroquinone + NADH + H(+)</text>
        <dbReference type="Rhea" id="RHEA:15741"/>
        <dbReference type="ChEBI" id="CHEBI:15378"/>
        <dbReference type="ChEBI" id="CHEBI:27545"/>
        <dbReference type="ChEBI" id="CHEBI:28975"/>
        <dbReference type="ChEBI" id="CHEBI:57540"/>
        <dbReference type="ChEBI" id="CHEBI:57945"/>
    </reaction>
</comment>
<name>A0A0S3EVI0_9SPHN</name>
<dbReference type="AlphaFoldDB" id="A0A0S3EVI0"/>
<comment type="similarity">
    <text evidence="1">Belongs to the short-chain dehydrogenases/reductases (SDR) family.</text>
</comment>
<evidence type="ECO:0000313" key="4">
    <source>
        <dbReference type="Proteomes" id="UP000056968"/>
    </source>
</evidence>
<gene>
    <name evidence="3" type="ORF">ATN00_03070</name>
</gene>
<dbReference type="KEGG" id="sbd:ATN00_03070"/>
<organism evidence="3 4">
    <name type="scientific">Sphingobium baderi</name>
    <dbReference type="NCBI Taxonomy" id="1332080"/>
    <lineage>
        <taxon>Bacteria</taxon>
        <taxon>Pseudomonadati</taxon>
        <taxon>Pseudomonadota</taxon>
        <taxon>Alphaproteobacteria</taxon>
        <taxon>Sphingomonadales</taxon>
        <taxon>Sphingomonadaceae</taxon>
        <taxon>Sphingobium</taxon>
    </lineage>
</organism>
<dbReference type="Proteomes" id="UP000056968">
    <property type="component" value="Chromosome"/>
</dbReference>
<dbReference type="Pfam" id="PF13561">
    <property type="entry name" value="adh_short_C2"/>
    <property type="match status" value="1"/>
</dbReference>
<dbReference type="CDD" id="cd05233">
    <property type="entry name" value="SDR_c"/>
    <property type="match status" value="1"/>
</dbReference>
<protein>
    <recommendedName>
        <fullName evidence="5">Short-chain dehydrogenase</fullName>
    </recommendedName>
</protein>
<dbReference type="GO" id="GO:0016616">
    <property type="term" value="F:oxidoreductase activity, acting on the CH-OH group of donors, NAD or NADP as acceptor"/>
    <property type="evidence" value="ECO:0007669"/>
    <property type="project" value="TreeGrafter"/>
</dbReference>
<dbReference type="PRINTS" id="PR00080">
    <property type="entry name" value="SDRFAMILY"/>
</dbReference>
<dbReference type="FunFam" id="3.40.50.720:FF:000084">
    <property type="entry name" value="Short-chain dehydrogenase reductase"/>
    <property type="match status" value="1"/>
</dbReference>
<dbReference type="InterPro" id="IPR002347">
    <property type="entry name" value="SDR_fam"/>
</dbReference>
<dbReference type="STRING" id="1332080.ATN00_03070"/>
<dbReference type="PROSITE" id="PS00061">
    <property type="entry name" value="ADH_SHORT"/>
    <property type="match status" value="1"/>
</dbReference>
<evidence type="ECO:0000256" key="2">
    <source>
        <dbReference type="ARBA" id="ARBA00051383"/>
    </source>
</evidence>
<evidence type="ECO:0000256" key="1">
    <source>
        <dbReference type="ARBA" id="ARBA00006484"/>
    </source>
</evidence>
<accession>A0A0S3EVI0</accession>
<dbReference type="Gene3D" id="3.40.50.720">
    <property type="entry name" value="NAD(P)-binding Rossmann-like Domain"/>
    <property type="match status" value="1"/>
</dbReference>
<dbReference type="InterPro" id="IPR020904">
    <property type="entry name" value="Sc_DH/Rdtase_CS"/>
</dbReference>
<dbReference type="InterPro" id="IPR036291">
    <property type="entry name" value="NAD(P)-bd_dom_sf"/>
</dbReference>
<evidence type="ECO:0008006" key="5">
    <source>
        <dbReference type="Google" id="ProtNLM"/>
    </source>
</evidence>
<keyword evidence="4" id="KW-1185">Reference proteome</keyword>
<dbReference type="SUPFAM" id="SSF51735">
    <property type="entry name" value="NAD(P)-binding Rossmann-fold domains"/>
    <property type="match status" value="1"/>
</dbReference>
<sequence length="278" mass="29084">MSRFRAEGLLRERKNRRMCMALDLQTLFGLGGRVALVTGAAQGMGERVAHYLSGVGAAVALADVQSSVDSVADTLRESGASARSYIVDMADDEAVTDLVHKVRADFGRIDIVVNCAGLQDRNFIEDTSTAFWDRMIDVNLRGPFVASREAVKIMRADGTKGRIINIASNSAFHATAPSLLAYSTSKAGVAGLTRATAMEVVKDGITVNAVCPGNTATPGQMTSTGPAFPPEQIAAFMPPIGRAGTPDDIAGAVLYLASDAAGFITGQTLVIDGGQITC</sequence>
<reference evidence="3 4" key="1">
    <citation type="submission" date="2015-11" db="EMBL/GenBank/DDBJ databases">
        <title>A Two-component Flavoprotein Monooxygenase System MeaXY Responsible for para-Hydroxylation of 2-Methyl-6-ethylaniline and 2,6-Diethylaniline in Sphingobium baderi DE-13.</title>
        <authorList>
            <person name="Cheng M."/>
            <person name="Meng Q."/>
            <person name="Yang Y."/>
            <person name="Chu C."/>
            <person name="Yan X."/>
            <person name="He J."/>
            <person name="Li S."/>
        </authorList>
    </citation>
    <scope>NUCLEOTIDE SEQUENCE [LARGE SCALE GENOMIC DNA]</scope>
    <source>
        <strain evidence="3 4">DE-13</strain>
    </source>
</reference>
<evidence type="ECO:0000313" key="3">
    <source>
        <dbReference type="EMBL" id="ALR19440.1"/>
    </source>
</evidence>
<proteinExistence type="inferred from homology"/>
<dbReference type="EMBL" id="CP013264">
    <property type="protein sequence ID" value="ALR19440.1"/>
    <property type="molecule type" value="Genomic_DNA"/>
</dbReference>